<dbReference type="HOGENOM" id="CLU_168035_0_0_10"/>
<name>F8X1W1_9BACT</name>
<dbReference type="OrthoDB" id="9803966at2"/>
<dbReference type="InterPro" id="IPR024227">
    <property type="entry name" value="DUF3795"/>
</dbReference>
<evidence type="ECO:0000313" key="2">
    <source>
        <dbReference type="Proteomes" id="UP000006420"/>
    </source>
</evidence>
<dbReference type="Pfam" id="PF12675">
    <property type="entry name" value="DUF3795"/>
    <property type="match status" value="1"/>
</dbReference>
<evidence type="ECO:0008006" key="3">
    <source>
        <dbReference type="Google" id="ProtNLM"/>
    </source>
</evidence>
<evidence type="ECO:0000313" key="1">
    <source>
        <dbReference type="EMBL" id="EGK06095.1"/>
    </source>
</evidence>
<accession>F8X1W1</accession>
<dbReference type="AlphaFoldDB" id="F8X1W1"/>
<gene>
    <name evidence="1" type="ORF">HMPREF9456_02359</name>
</gene>
<dbReference type="STRING" id="742767.HMPREF9456_02359"/>
<sequence>MKQLIACCGLDCESCDARIATVNNDNQLREETARKWSVLNNAPITSEMINCLGCRTEGVKTVYCSNMCEIRKCVLEKRFNTCGDCKELDNCQIVAPIFQHAPNAKENLRSLKTT</sequence>
<reference evidence="1 2" key="1">
    <citation type="submission" date="2011-04" db="EMBL/GenBank/DDBJ databases">
        <title>The Genome Sequence of Dysgonomonas mossii DSM 22836.</title>
        <authorList>
            <consortium name="The Broad Institute Genome Sequencing Platform"/>
            <person name="Earl A."/>
            <person name="Ward D."/>
            <person name="Feldgarden M."/>
            <person name="Gevers D."/>
            <person name="Pudlo N."/>
            <person name="Martens E."/>
            <person name="Allen-Vercoe E."/>
            <person name="Young S.K."/>
            <person name="Zeng Q."/>
            <person name="Gargeya S."/>
            <person name="Fitzgerald M."/>
            <person name="Haas B."/>
            <person name="Abouelleil A."/>
            <person name="Alvarado L."/>
            <person name="Arachchi H.M."/>
            <person name="Berlin A."/>
            <person name="Brown A."/>
            <person name="Chapman S.B."/>
            <person name="Chen Z."/>
            <person name="Dunbar C."/>
            <person name="Freedman E."/>
            <person name="Gearin G."/>
            <person name="Gellesch M."/>
            <person name="Goldberg J."/>
            <person name="Griggs A."/>
            <person name="Gujja S."/>
            <person name="Heiman D."/>
            <person name="Howarth C."/>
            <person name="Larson L."/>
            <person name="Lui A."/>
            <person name="MacDonald P.J.P."/>
            <person name="Mehta T."/>
            <person name="Montmayeur A."/>
            <person name="Murphy C."/>
            <person name="Neiman D."/>
            <person name="Pearson M."/>
            <person name="Priest M."/>
            <person name="Roberts A."/>
            <person name="Saif S."/>
            <person name="Shea T."/>
            <person name="Shenoy N."/>
            <person name="Sisk P."/>
            <person name="Stolte C."/>
            <person name="Sykes S."/>
            <person name="Yandava C."/>
            <person name="Wortman J."/>
            <person name="Nusbaum C."/>
            <person name="Birren B."/>
        </authorList>
    </citation>
    <scope>NUCLEOTIDE SEQUENCE [LARGE SCALE GENOMIC DNA]</scope>
    <source>
        <strain evidence="1 2">DSM 22836</strain>
    </source>
</reference>
<dbReference type="eggNOG" id="ENOG5032UMQ">
    <property type="taxonomic scope" value="Bacteria"/>
</dbReference>
<dbReference type="GeneID" id="78082986"/>
<comment type="caution">
    <text evidence="1">The sequence shown here is derived from an EMBL/GenBank/DDBJ whole genome shotgun (WGS) entry which is preliminary data.</text>
</comment>
<proteinExistence type="predicted"/>
<dbReference type="EMBL" id="ADLW01000010">
    <property type="protein sequence ID" value="EGK06095.1"/>
    <property type="molecule type" value="Genomic_DNA"/>
</dbReference>
<dbReference type="Proteomes" id="UP000006420">
    <property type="component" value="Unassembled WGS sequence"/>
</dbReference>
<keyword evidence="2" id="KW-1185">Reference proteome</keyword>
<organism evidence="1 2">
    <name type="scientific">Dysgonomonas mossii DSM 22836</name>
    <dbReference type="NCBI Taxonomy" id="742767"/>
    <lineage>
        <taxon>Bacteria</taxon>
        <taxon>Pseudomonadati</taxon>
        <taxon>Bacteroidota</taxon>
        <taxon>Bacteroidia</taxon>
        <taxon>Bacteroidales</taxon>
        <taxon>Dysgonomonadaceae</taxon>
        <taxon>Dysgonomonas</taxon>
    </lineage>
</organism>
<dbReference type="RefSeq" id="WP_006843729.1">
    <property type="nucleotide sequence ID" value="NZ_AQWJ01000009.1"/>
</dbReference>
<protein>
    <recommendedName>
        <fullName evidence="3">DUF3795 domain-containing protein</fullName>
    </recommendedName>
</protein>